<proteinExistence type="predicted"/>
<reference evidence="1" key="1">
    <citation type="submission" date="2023-03" db="EMBL/GenBank/DDBJ databases">
        <title>Massive genome expansion in bonnet fungi (Mycena s.s.) driven by repeated elements and novel gene families across ecological guilds.</title>
        <authorList>
            <consortium name="Lawrence Berkeley National Laboratory"/>
            <person name="Harder C.B."/>
            <person name="Miyauchi S."/>
            <person name="Viragh M."/>
            <person name="Kuo A."/>
            <person name="Thoen E."/>
            <person name="Andreopoulos B."/>
            <person name="Lu D."/>
            <person name="Skrede I."/>
            <person name="Drula E."/>
            <person name="Henrissat B."/>
            <person name="Morin E."/>
            <person name="Kohler A."/>
            <person name="Barry K."/>
            <person name="LaButti K."/>
            <person name="Morin E."/>
            <person name="Salamov A."/>
            <person name="Lipzen A."/>
            <person name="Mereny Z."/>
            <person name="Hegedus B."/>
            <person name="Baldrian P."/>
            <person name="Stursova M."/>
            <person name="Weitz H."/>
            <person name="Taylor A."/>
            <person name="Grigoriev I.V."/>
            <person name="Nagy L.G."/>
            <person name="Martin F."/>
            <person name="Kauserud H."/>
        </authorList>
    </citation>
    <scope>NUCLEOTIDE SEQUENCE</scope>
    <source>
        <strain evidence="1">CBHHK067</strain>
    </source>
</reference>
<dbReference type="EMBL" id="JARKIE010000212">
    <property type="protein sequence ID" value="KAJ7665762.1"/>
    <property type="molecule type" value="Genomic_DNA"/>
</dbReference>
<sequence>MAAITVMAGTLSALGTPQSAQNTPWRVISAPMPLFPPEDLEAPDVFWDEDRSDFEGEVSKTWMPCRAHALSAAQLHALQAELHMLRFQPTPPSPPPTWNAPARRLLVREGSTPGFSAASIRRLSRPERSRLLCTLLDTALLGDVPLQILTLQKHAARAHDLVGRLAPCSRCASCASSPSRTSSRAVSGTYTACASRTVTRTRPPGGSHCTARSRDGTLQALAHATLYDGTIRFWDVPTGELLRCLEVGKPVSCVDYLAGEGAISSSFFPTLRSWVCTEVFGVGSMTRVHLFSAITYTPLQQLAGHLNGIRAVTLSAKNLVRAGADKWCRLRCAGTGTGSKIVRFGQ</sequence>
<comment type="caution">
    <text evidence="1">The sequence shown here is derived from an EMBL/GenBank/DDBJ whole genome shotgun (WGS) entry which is preliminary data.</text>
</comment>
<evidence type="ECO:0000313" key="2">
    <source>
        <dbReference type="Proteomes" id="UP001221757"/>
    </source>
</evidence>
<keyword evidence="2" id="KW-1185">Reference proteome</keyword>
<dbReference type="SUPFAM" id="SSF50978">
    <property type="entry name" value="WD40 repeat-like"/>
    <property type="match status" value="1"/>
</dbReference>
<dbReference type="AlphaFoldDB" id="A0AAD7CVE1"/>
<protein>
    <submittedName>
        <fullName evidence="1">Uncharacterized protein</fullName>
    </submittedName>
</protein>
<dbReference type="InterPro" id="IPR036322">
    <property type="entry name" value="WD40_repeat_dom_sf"/>
</dbReference>
<dbReference type="InterPro" id="IPR015943">
    <property type="entry name" value="WD40/YVTN_repeat-like_dom_sf"/>
</dbReference>
<dbReference type="Gene3D" id="2.130.10.10">
    <property type="entry name" value="YVTN repeat-like/Quinoprotein amine dehydrogenase"/>
    <property type="match status" value="1"/>
</dbReference>
<gene>
    <name evidence="1" type="ORF">B0H17DRAFT_1210769</name>
</gene>
<name>A0AAD7CVE1_MYCRO</name>
<evidence type="ECO:0000313" key="1">
    <source>
        <dbReference type="EMBL" id="KAJ7665762.1"/>
    </source>
</evidence>
<organism evidence="1 2">
    <name type="scientific">Mycena rosella</name>
    <name type="common">Pink bonnet</name>
    <name type="synonym">Agaricus rosellus</name>
    <dbReference type="NCBI Taxonomy" id="1033263"/>
    <lineage>
        <taxon>Eukaryota</taxon>
        <taxon>Fungi</taxon>
        <taxon>Dikarya</taxon>
        <taxon>Basidiomycota</taxon>
        <taxon>Agaricomycotina</taxon>
        <taxon>Agaricomycetes</taxon>
        <taxon>Agaricomycetidae</taxon>
        <taxon>Agaricales</taxon>
        <taxon>Marasmiineae</taxon>
        <taxon>Mycenaceae</taxon>
        <taxon>Mycena</taxon>
    </lineage>
</organism>
<accession>A0AAD7CVE1</accession>
<dbReference type="Proteomes" id="UP001221757">
    <property type="component" value="Unassembled WGS sequence"/>
</dbReference>